<evidence type="ECO:0000313" key="1">
    <source>
        <dbReference type="EMBL" id="TGZ56079.1"/>
    </source>
</evidence>
<sequence>MNFTIWKLENIEKSTYAQERRDKIQCGMFQFIYTFRTFPRNAASKFGFRPPNVISSVWGTKLSVLSDIGGIGDFRQMWVSFRTTIWKKWRRCFEVASTNTLILDICLSTNVHSINETIGVGEFCGTVCLSTQ</sequence>
<comment type="caution">
    <text evidence="1">The sequence shown here is derived from an EMBL/GenBank/DDBJ whole genome shotgun (WGS) entry which is preliminary data.</text>
</comment>
<protein>
    <submittedName>
        <fullName evidence="1">Uncharacterized protein</fullName>
    </submittedName>
</protein>
<dbReference type="AlphaFoldDB" id="A0A4S2L654"/>
<dbReference type="Proteomes" id="UP000308267">
    <property type="component" value="Unassembled WGS sequence"/>
</dbReference>
<proteinExistence type="predicted"/>
<gene>
    <name evidence="1" type="ORF">CRM22_010209</name>
</gene>
<evidence type="ECO:0000313" key="2">
    <source>
        <dbReference type="Proteomes" id="UP000308267"/>
    </source>
</evidence>
<accession>A0A4S2L654</accession>
<name>A0A4S2L654_OPIFE</name>
<keyword evidence="2" id="KW-1185">Reference proteome</keyword>
<organism evidence="1 2">
    <name type="scientific">Opisthorchis felineus</name>
    <dbReference type="NCBI Taxonomy" id="147828"/>
    <lineage>
        <taxon>Eukaryota</taxon>
        <taxon>Metazoa</taxon>
        <taxon>Spiralia</taxon>
        <taxon>Lophotrochozoa</taxon>
        <taxon>Platyhelminthes</taxon>
        <taxon>Trematoda</taxon>
        <taxon>Digenea</taxon>
        <taxon>Opisthorchiida</taxon>
        <taxon>Opisthorchiata</taxon>
        <taxon>Opisthorchiidae</taxon>
        <taxon>Opisthorchis</taxon>
    </lineage>
</organism>
<dbReference type="EMBL" id="SJOL01009709">
    <property type="protein sequence ID" value="TGZ56079.1"/>
    <property type="molecule type" value="Genomic_DNA"/>
</dbReference>
<reference evidence="1 2" key="1">
    <citation type="journal article" date="2019" name="BMC Genomics">
        <title>New insights from Opisthorchis felineus genome: update on genomics of the epidemiologically important liver flukes.</title>
        <authorList>
            <person name="Ershov N.I."/>
            <person name="Mordvinov V.A."/>
            <person name="Prokhortchouk E.B."/>
            <person name="Pakharukova M.Y."/>
            <person name="Gunbin K.V."/>
            <person name="Ustyantsev K."/>
            <person name="Genaev M.A."/>
            <person name="Blinov A.G."/>
            <person name="Mazur A."/>
            <person name="Boulygina E."/>
            <person name="Tsygankova S."/>
            <person name="Khrameeva E."/>
            <person name="Chekanov N."/>
            <person name="Fan G."/>
            <person name="Xiao A."/>
            <person name="Zhang H."/>
            <person name="Xu X."/>
            <person name="Yang H."/>
            <person name="Solovyev V."/>
            <person name="Lee S.M."/>
            <person name="Liu X."/>
            <person name="Afonnikov D.A."/>
            <person name="Skryabin K.G."/>
        </authorList>
    </citation>
    <scope>NUCLEOTIDE SEQUENCE [LARGE SCALE GENOMIC DNA]</scope>
    <source>
        <strain evidence="1">AK-0245</strain>
        <tissue evidence="1">Whole organism</tissue>
    </source>
</reference>